<dbReference type="KEGG" id="hyj:FHG12_07670"/>
<protein>
    <recommendedName>
        <fullName evidence="3">BREX-1 system phosphatase PglZ type B</fullName>
    </recommendedName>
</protein>
<sequence>MHSVNSLLLDPHGDAPVPASCQLVDNELDWLRETANVGASVPQVVVRGQALTQWARTWWEIQGGRCTELVSPGYTLQRLVPALPMAEAQGVARELHALWGEDHWPVGLSVPTVLNALYPAAQAVWELAPSAEPEDVARAAGQWLTWLHKTDRYDWSTAHQPIVAAWLASWQQQEPQAEILMPLDPAAALVVHRAWVGLPGAPITRPIRQALTWAGPCPAPVPAEWLTAARQQWEADLPRFVVNRPADTDVGTAIAAWWTQVHSQGLHPDLLPISLSVALHYVHQNSAALTVGLLRVLRSSMPPDEYAELASRLPPPEPGPLPQEPEAVLRWTTEEYLPYRTWQAKQEKPDAAITATVRRHALAFGEWLLATYPSRLSGATHPYQHLYWTQHSRVHPQNASEVILWIIADGLGWADALHLAQQVRERSLGRIVTTEAAPCFGLLPTITHFTKVPVRTGIPFLRTLSRLPDLTAEMAADVRDHQDPVPRVRQLTGGQSLVWKPLQPDSAYHEKAEASTVRRNALGALDIMAQTIVAAAKEVPHAFGLRILITTDHGRMLGPGTRAVAVPDGFEAHGRVAYQEVPGSRPPESPDIEWLDPEYFNLPGWVGVVRDERSFLICRNDGSQVGGPDNFSHGGIWPEEVVVPWLMLQRDAVPVQVLGSATGRARIGLSGTAMLQLFNQADRPVRLRSLTLSWPTEAPLEIEINTALPGLQNTSVAVLLANWPNGLRITAAQLSITVELPDGSEQQFGLTNELSTDEFQTRQADLLGDL</sequence>
<name>A0A5B7ZZP0_9BACT</name>
<dbReference type="EMBL" id="CP040896">
    <property type="protein sequence ID" value="QDA59996.1"/>
    <property type="molecule type" value="Genomic_DNA"/>
</dbReference>
<dbReference type="Proteomes" id="UP000305398">
    <property type="component" value="Chromosome"/>
</dbReference>
<reference evidence="1 2" key="1">
    <citation type="submission" date="2019-06" db="EMBL/GenBank/DDBJ databases">
        <authorList>
            <person name="Srinivasan S."/>
        </authorList>
    </citation>
    <scope>NUCLEOTIDE SEQUENCE [LARGE SCALE GENOMIC DNA]</scope>
    <source>
        <strain evidence="1 2">17J68-5</strain>
    </source>
</reference>
<dbReference type="AlphaFoldDB" id="A0A5B7ZZP0"/>
<dbReference type="RefSeq" id="WP_139515174.1">
    <property type="nucleotide sequence ID" value="NZ_CP040896.1"/>
</dbReference>
<evidence type="ECO:0008006" key="3">
    <source>
        <dbReference type="Google" id="ProtNLM"/>
    </source>
</evidence>
<gene>
    <name evidence="1" type="ORF">FHG12_07670</name>
</gene>
<organism evidence="1 2">
    <name type="scientific">Hymenobacter jejuensis</name>
    <dbReference type="NCBI Taxonomy" id="2502781"/>
    <lineage>
        <taxon>Bacteria</taxon>
        <taxon>Pseudomonadati</taxon>
        <taxon>Bacteroidota</taxon>
        <taxon>Cytophagia</taxon>
        <taxon>Cytophagales</taxon>
        <taxon>Hymenobacteraceae</taxon>
        <taxon>Hymenobacter</taxon>
    </lineage>
</organism>
<accession>A0A5B7ZZP0</accession>
<evidence type="ECO:0000313" key="2">
    <source>
        <dbReference type="Proteomes" id="UP000305398"/>
    </source>
</evidence>
<keyword evidence="2" id="KW-1185">Reference proteome</keyword>
<dbReference type="OrthoDB" id="859822at2"/>
<proteinExistence type="predicted"/>
<evidence type="ECO:0000313" key="1">
    <source>
        <dbReference type="EMBL" id="QDA59996.1"/>
    </source>
</evidence>